<gene>
    <name evidence="2" type="ORF">A3B74_01100</name>
</gene>
<sequence length="103" mass="11953">MLIQLKKFGTTLLSRQAGKEALAAYEPTLREIKNTETVEIDFEGVNTFAPSWADEFLTPLLKRYEGRFKVRPSNNPAVRVTINFLEKIHHISFPRERLYLDKS</sequence>
<proteinExistence type="predicted"/>
<dbReference type="Proteomes" id="UP000177165">
    <property type="component" value="Unassembled WGS sequence"/>
</dbReference>
<reference evidence="2 3" key="1">
    <citation type="journal article" date="2016" name="Nat. Commun.">
        <title>Thousands of microbial genomes shed light on interconnected biogeochemical processes in an aquifer system.</title>
        <authorList>
            <person name="Anantharaman K."/>
            <person name="Brown C.T."/>
            <person name="Hug L.A."/>
            <person name="Sharon I."/>
            <person name="Castelle C.J."/>
            <person name="Probst A.J."/>
            <person name="Thomas B.C."/>
            <person name="Singh A."/>
            <person name="Wilkins M.J."/>
            <person name="Karaoz U."/>
            <person name="Brodie E.L."/>
            <person name="Williams K.H."/>
            <person name="Hubbard S.S."/>
            <person name="Banfield J.F."/>
        </authorList>
    </citation>
    <scope>NUCLEOTIDE SEQUENCE [LARGE SCALE GENOMIC DNA]</scope>
</reference>
<evidence type="ECO:0000259" key="1">
    <source>
        <dbReference type="Pfam" id="PF14213"/>
    </source>
</evidence>
<dbReference type="EMBL" id="MHKB01000009">
    <property type="protein sequence ID" value="OGY79419.1"/>
    <property type="molecule type" value="Genomic_DNA"/>
</dbReference>
<dbReference type="AlphaFoldDB" id="A0A1G2ASB1"/>
<accession>A0A1G2ASB1</accession>
<feature type="domain" description="DUF4325" evidence="1">
    <location>
        <begin position="31"/>
        <end position="67"/>
    </location>
</feature>
<protein>
    <recommendedName>
        <fullName evidence="1">DUF4325 domain-containing protein</fullName>
    </recommendedName>
</protein>
<organism evidence="2 3">
    <name type="scientific">Candidatus Kerfeldbacteria bacterium RIFCSPHIGHO2_02_FULL_42_14</name>
    <dbReference type="NCBI Taxonomy" id="1798540"/>
    <lineage>
        <taxon>Bacteria</taxon>
        <taxon>Candidatus Kerfeldiibacteriota</taxon>
    </lineage>
</organism>
<evidence type="ECO:0000313" key="2">
    <source>
        <dbReference type="EMBL" id="OGY79419.1"/>
    </source>
</evidence>
<name>A0A1G2ASB1_9BACT</name>
<dbReference type="Pfam" id="PF14213">
    <property type="entry name" value="DUF4325"/>
    <property type="match status" value="1"/>
</dbReference>
<comment type="caution">
    <text evidence="2">The sequence shown here is derived from an EMBL/GenBank/DDBJ whole genome shotgun (WGS) entry which is preliminary data.</text>
</comment>
<dbReference type="InterPro" id="IPR025474">
    <property type="entry name" value="DUF4325"/>
</dbReference>
<evidence type="ECO:0000313" key="3">
    <source>
        <dbReference type="Proteomes" id="UP000177165"/>
    </source>
</evidence>